<sequence>MGSYGTSFFFPLFMSSPLNPFAFVDAKSSFLSFLIVYDFGSCRYGIAKGSPSRLYSNLGVDFVLDLDRSIFPAKIGFPHPTPSTFSPTFLTCAWWLWWCERPPLPIPVPLIASFFFLLQFLFSSPLLHFSTSLFTLFFSLFLSFFSPFFHLFFSLFSSSLIFTLHFSTYLSFFSHLSPLLPSRLPSLVSASHLSPSFSLTLSPATPHTSHLTHNLPPSSSSLRSSLFSLPSTFHFPPSTLLHLFR</sequence>
<accession>A0A7S3DGP9</accession>
<keyword evidence="1" id="KW-0472">Membrane</keyword>
<dbReference type="AlphaFoldDB" id="A0A7S3DGP9"/>
<name>A0A7S3DGP9_9EUKA</name>
<evidence type="ECO:0000256" key="1">
    <source>
        <dbReference type="SAM" id="Phobius"/>
    </source>
</evidence>
<keyword evidence="1" id="KW-0812">Transmembrane</keyword>
<feature type="transmembrane region" description="Helical" evidence="1">
    <location>
        <begin position="159"/>
        <end position="180"/>
    </location>
</feature>
<proteinExistence type="predicted"/>
<gene>
    <name evidence="2" type="ORF">PBIL07802_LOCUS19523</name>
</gene>
<evidence type="ECO:0000313" key="2">
    <source>
        <dbReference type="EMBL" id="CAE0257264.1"/>
    </source>
</evidence>
<dbReference type="EMBL" id="HBIB01030068">
    <property type="protein sequence ID" value="CAE0257264.1"/>
    <property type="molecule type" value="Transcribed_RNA"/>
</dbReference>
<keyword evidence="1" id="KW-1133">Transmembrane helix</keyword>
<organism evidence="2">
    <name type="scientific">Palpitomonas bilix</name>
    <dbReference type="NCBI Taxonomy" id="652834"/>
    <lineage>
        <taxon>Eukaryota</taxon>
        <taxon>Eukaryota incertae sedis</taxon>
    </lineage>
</organism>
<protein>
    <submittedName>
        <fullName evidence="2">Uncharacterized protein</fullName>
    </submittedName>
</protein>
<reference evidence="2" key="1">
    <citation type="submission" date="2021-01" db="EMBL/GenBank/DDBJ databases">
        <authorList>
            <person name="Corre E."/>
            <person name="Pelletier E."/>
            <person name="Niang G."/>
            <person name="Scheremetjew M."/>
            <person name="Finn R."/>
            <person name="Kale V."/>
            <person name="Holt S."/>
            <person name="Cochrane G."/>
            <person name="Meng A."/>
            <person name="Brown T."/>
            <person name="Cohen L."/>
        </authorList>
    </citation>
    <scope>NUCLEOTIDE SEQUENCE</scope>
    <source>
        <strain evidence="2">NIES-2562</strain>
    </source>
</reference>
<feature type="transmembrane region" description="Helical" evidence="1">
    <location>
        <begin position="134"/>
        <end position="153"/>
    </location>
</feature>